<evidence type="ECO:0000256" key="1">
    <source>
        <dbReference type="ARBA" id="ARBA00022737"/>
    </source>
</evidence>
<proteinExistence type="predicted"/>
<feature type="compositionally biased region" description="Polar residues" evidence="2">
    <location>
        <begin position="818"/>
        <end position="829"/>
    </location>
</feature>
<reference evidence="3" key="1">
    <citation type="submission" date="2014-11" db="EMBL/GenBank/DDBJ databases">
        <authorList>
            <person name="Otto D Thomas"/>
            <person name="Naeem Raeece"/>
        </authorList>
    </citation>
    <scope>NUCLEOTIDE SEQUENCE</scope>
</reference>
<feature type="region of interest" description="Disordered" evidence="2">
    <location>
        <begin position="47"/>
        <end position="111"/>
    </location>
</feature>
<keyword evidence="1" id="KW-0677">Repeat</keyword>
<dbReference type="Gene3D" id="2.20.110.10">
    <property type="entry name" value="Histone H3 K4-specific methyltransferase SET7/9 N-terminal domain"/>
    <property type="match status" value="2"/>
</dbReference>
<evidence type="ECO:0000256" key="2">
    <source>
        <dbReference type="SAM" id="MobiDB-lite"/>
    </source>
</evidence>
<name>A0A0G4GLC2_9ALVE</name>
<dbReference type="EMBL" id="CDMZ01001326">
    <property type="protein sequence ID" value="CEM30899.1"/>
    <property type="molecule type" value="Genomic_DNA"/>
</dbReference>
<dbReference type="PhylomeDB" id="A0A0G4GLC2"/>
<organism evidence="3">
    <name type="scientific">Chromera velia CCMP2878</name>
    <dbReference type="NCBI Taxonomy" id="1169474"/>
    <lineage>
        <taxon>Eukaryota</taxon>
        <taxon>Sar</taxon>
        <taxon>Alveolata</taxon>
        <taxon>Colpodellida</taxon>
        <taxon>Chromeraceae</taxon>
        <taxon>Chromera</taxon>
    </lineage>
</organism>
<dbReference type="SUPFAM" id="SSF82185">
    <property type="entry name" value="Histone H3 K4-specific methyltransferase SET7/9 N-terminal domain"/>
    <property type="match status" value="2"/>
</dbReference>
<dbReference type="VEuPathDB" id="CryptoDB:Cvel_691"/>
<feature type="region of interest" description="Disordered" evidence="2">
    <location>
        <begin position="805"/>
        <end position="874"/>
    </location>
</feature>
<protein>
    <submittedName>
        <fullName evidence="3">Uncharacterized protein</fullName>
    </submittedName>
</protein>
<evidence type="ECO:0000313" key="3">
    <source>
        <dbReference type="EMBL" id="CEM30899.1"/>
    </source>
</evidence>
<accession>A0A0G4GLC2</accession>
<dbReference type="AlphaFoldDB" id="A0A0G4GLC2"/>
<dbReference type="Pfam" id="PF02493">
    <property type="entry name" value="MORN"/>
    <property type="match status" value="8"/>
</dbReference>
<dbReference type="SMART" id="SM00698">
    <property type="entry name" value="MORN"/>
    <property type="match status" value="7"/>
</dbReference>
<feature type="compositionally biased region" description="Basic and acidic residues" evidence="2">
    <location>
        <begin position="70"/>
        <end position="88"/>
    </location>
</feature>
<dbReference type="PANTHER" id="PTHR43215:SF14">
    <property type="entry name" value="RADIAL SPOKE HEAD 1 HOMOLOG"/>
    <property type="match status" value="1"/>
</dbReference>
<sequence>MSDKKKAKEQTKMKNEINRLEKKVDEAELEQQFKKFMERLFIERGKLPSAASEGNLETEPTFVQKLLQQSDRKEREMEGKITKEREETENTNQKGDPKEKEQEPSDAYPPDIWKEHVWENGDSFMGRWEDGAFSFGSYVWKEGDIYEGGYDTGGSSGPAKKEGDGLYVFKSGSLYQGEYREGKKWGFGRYNWSNGETYEGLWKNGLPDTIGRYTFKNGDVYEGGWSQGQFEVKGKYKFASGQEYCGDFKGGERHGDGKFVYTNGDVEYCQWKHNKECGVSFLKRKRAEGEEMQVYAIHYKAGGTQIGSWKKVEGTNKEDALWLIDKVDKNIRDKVQDADALLERINRWIQGSISRLRGKKDLMIRAFLTQAVNKQLLESEGEFGYCGDLNECHQAEGLGHFKNYGRAERIGEWKAGVQDGYGVHVAENGECYSGQYKRGLPWGFGVWYRSSYSKMFEENGQKTSGPVWVTGQFKDGKPEGICRMRDEKTGDRYTGEYERGQVTNFGRFIWPSSRGVIEHLGDWGETKSESRLIGKYVWRNGNVEWPVDPPTGRSAAGWMAVGLFNRPPEARSIVQTPEGRLLLFESSVPRDKQPRELEGEEKEQWLKRIKNADVRLAQKWREVSVKMKTISSITNEAIDKANEKVDRIRNTPWKPHTTGTVKTSVILQLQEEMANGTHQCDQLITDIRKPESSSSSSVLPKPSSYPNAAAVVDDWPGPLPELDLLQASLSSMSRIFRAQTGLLDAPMCMQEYIKFFVDGFQPAQKRELKGNPQKFPPPTSKCECFSHCGRSQQFVAKIIHSCPDDGGSSRAETAPESLATSASSVQKAENGNAPHSGLGIEVSGLKECSSRPLVSSSSLSQEKEETPQQSFMAE</sequence>
<dbReference type="InterPro" id="IPR003409">
    <property type="entry name" value="MORN"/>
</dbReference>
<dbReference type="PANTHER" id="PTHR43215">
    <property type="entry name" value="RADIAL SPOKE HEAD 1 HOMOLOG"/>
    <property type="match status" value="1"/>
</dbReference>
<feature type="compositionally biased region" description="Low complexity" evidence="2">
    <location>
        <begin position="850"/>
        <end position="860"/>
    </location>
</feature>
<gene>
    <name evidence="3" type="ORF">Cvel_691</name>
</gene>